<organism evidence="1 2">
    <name type="scientific">Daphnia magna</name>
    <dbReference type="NCBI Taxonomy" id="35525"/>
    <lineage>
        <taxon>Eukaryota</taxon>
        <taxon>Metazoa</taxon>
        <taxon>Ecdysozoa</taxon>
        <taxon>Arthropoda</taxon>
        <taxon>Crustacea</taxon>
        <taxon>Branchiopoda</taxon>
        <taxon>Diplostraca</taxon>
        <taxon>Cladocera</taxon>
        <taxon>Anomopoda</taxon>
        <taxon>Daphniidae</taxon>
        <taxon>Daphnia</taxon>
    </lineage>
</organism>
<proteinExistence type="predicted"/>
<dbReference type="SUPFAM" id="SSF55729">
    <property type="entry name" value="Acyl-CoA N-acyltransferases (Nat)"/>
    <property type="match status" value="1"/>
</dbReference>
<evidence type="ECO:0000313" key="1">
    <source>
        <dbReference type="EMBL" id="KZS08603.1"/>
    </source>
</evidence>
<evidence type="ECO:0000313" key="2">
    <source>
        <dbReference type="Proteomes" id="UP000076858"/>
    </source>
</evidence>
<name>A0A164RF76_9CRUS</name>
<protein>
    <submittedName>
        <fullName evidence="1">Uncharacterized protein</fullName>
    </submittedName>
</protein>
<reference evidence="1 2" key="1">
    <citation type="submission" date="2016-03" db="EMBL/GenBank/DDBJ databases">
        <title>EvidentialGene: Evidence-directed Construction of Genes on Genomes.</title>
        <authorList>
            <person name="Gilbert D.G."/>
            <person name="Choi J.-H."/>
            <person name="Mockaitis K."/>
            <person name="Colbourne J."/>
            <person name="Pfrender M."/>
        </authorList>
    </citation>
    <scope>NUCLEOTIDE SEQUENCE [LARGE SCALE GENOMIC DNA]</scope>
    <source>
        <strain evidence="1 2">Xinb3</strain>
        <tissue evidence="1">Complete organism</tissue>
    </source>
</reference>
<dbReference type="EMBL" id="LRGB01002190">
    <property type="protein sequence ID" value="KZS08603.1"/>
    <property type="molecule type" value="Genomic_DNA"/>
</dbReference>
<accession>A0A164RF76</accession>
<dbReference type="Proteomes" id="UP000076858">
    <property type="component" value="Unassembled WGS sequence"/>
</dbReference>
<dbReference type="PANTHER" id="PTHR20905:SF1">
    <property type="entry name" value="AT07410P-RELATED"/>
    <property type="match status" value="1"/>
</dbReference>
<keyword evidence="2" id="KW-1185">Reference proteome</keyword>
<dbReference type="GO" id="GO:0008080">
    <property type="term" value="F:N-acetyltransferase activity"/>
    <property type="evidence" value="ECO:0007669"/>
    <property type="project" value="TreeGrafter"/>
</dbReference>
<dbReference type="InterPro" id="IPR016181">
    <property type="entry name" value="Acyl_CoA_acyltransferase"/>
</dbReference>
<dbReference type="PANTHER" id="PTHR20905">
    <property type="entry name" value="N-ACETYLTRANSFERASE-RELATED"/>
    <property type="match status" value="1"/>
</dbReference>
<gene>
    <name evidence="1" type="ORF">APZ42_027272</name>
</gene>
<sequence>MSSFPRKFFAKDGQVFTIDIGRPEELDEVIELLRIHFFATSPNCYLVSDWSGASDSNGMSNYLSSCLRHPVSLTVRDSAGRLVAVRLNELEEPEDVHLDSLTSQSKRRLITALLTDLEAGIDLFTTFNTNKILSLAMMTVDESYCKLGLATTLVGLSLELGKANGAGAVKVCAVSRHAAKVAAKHGLETLRTIDYATYEFEGATPLAHLDDLLAEHPVAAFLACRLT</sequence>
<dbReference type="AlphaFoldDB" id="A0A164RF76"/>
<dbReference type="Gene3D" id="3.40.630.30">
    <property type="match status" value="1"/>
</dbReference>
<dbReference type="OrthoDB" id="6353712at2759"/>
<comment type="caution">
    <text evidence="1">The sequence shown here is derived from an EMBL/GenBank/DDBJ whole genome shotgun (WGS) entry which is preliminary data.</text>
</comment>